<keyword evidence="1" id="KW-0406">Ion transport</keyword>
<dbReference type="SUPFAM" id="SSF51206">
    <property type="entry name" value="cAMP-binding domain-like"/>
    <property type="match status" value="1"/>
</dbReference>
<dbReference type="GO" id="GO:0098855">
    <property type="term" value="C:HCN channel complex"/>
    <property type="evidence" value="ECO:0000318"/>
    <property type="project" value="GO_Central"/>
</dbReference>
<dbReference type="PRINTS" id="PR01463">
    <property type="entry name" value="EAGCHANLFMLY"/>
</dbReference>
<sequence>MKKAHWTEQYTWSLFKALSHMLSIGYGRYAPQSLMDVWLTIVSMVSGAICYALIVGHTTTLIQSFDTSKRLYREKLKQVEEYMLYRKLPRDMRKRITDYYQHRYQGKMFDEINILDELNGCLKEEIVNFNCRALVASVPFFMNADPNFVNEVVSKLRYEVFQPGDYIIREGTMGTKMYFIQEGVVDIIIKDSQVATSLSDGSYFGEICLLRNAKRVASVRAETYCSLFSLSVEHFNSVLDHYPVMRKTMESVAAERLNKIGQNQNTTVPKKRREAKDETNISVVSEQNEHIVGSNDTSEFLTNIKS</sequence>
<gene>
    <name evidence="5" type="primary">20198744</name>
    <name evidence="4" type="ORF">HELRODRAFT_160453</name>
</gene>
<evidence type="ECO:0000313" key="4">
    <source>
        <dbReference type="EMBL" id="ESO06290.1"/>
    </source>
</evidence>
<reference evidence="4 6" key="2">
    <citation type="journal article" date="2013" name="Nature">
        <title>Insights into bilaterian evolution from three spiralian genomes.</title>
        <authorList>
            <person name="Simakov O."/>
            <person name="Marletaz F."/>
            <person name="Cho S.J."/>
            <person name="Edsinger-Gonzales E."/>
            <person name="Havlak P."/>
            <person name="Hellsten U."/>
            <person name="Kuo D.H."/>
            <person name="Larsson T."/>
            <person name="Lv J."/>
            <person name="Arendt D."/>
            <person name="Savage R."/>
            <person name="Osoegawa K."/>
            <person name="de Jong P."/>
            <person name="Grimwood J."/>
            <person name="Chapman J.A."/>
            <person name="Shapiro H."/>
            <person name="Aerts A."/>
            <person name="Otillar R.P."/>
            <person name="Terry A.Y."/>
            <person name="Boore J.L."/>
            <person name="Grigoriev I.V."/>
            <person name="Lindberg D.R."/>
            <person name="Seaver E.C."/>
            <person name="Weisblat D.A."/>
            <person name="Putnam N.H."/>
            <person name="Rokhsar D.S."/>
        </authorList>
    </citation>
    <scope>NUCLEOTIDE SEQUENCE</scope>
</reference>
<dbReference type="eggNOG" id="KOG0498">
    <property type="taxonomic scope" value="Eukaryota"/>
</dbReference>
<keyword evidence="1" id="KW-0407">Ion channel</keyword>
<keyword evidence="1" id="KW-0813">Transport</keyword>
<dbReference type="STRING" id="6412.T1EQ94"/>
<dbReference type="PROSITE" id="PS50042">
    <property type="entry name" value="CNMP_BINDING_3"/>
    <property type="match status" value="1"/>
</dbReference>
<dbReference type="Gene3D" id="1.10.287.630">
    <property type="entry name" value="Helix hairpin bin"/>
    <property type="match status" value="1"/>
</dbReference>
<dbReference type="InterPro" id="IPR051413">
    <property type="entry name" value="K/Na_HCN_channel"/>
</dbReference>
<evidence type="ECO:0000256" key="2">
    <source>
        <dbReference type="SAM" id="Phobius"/>
    </source>
</evidence>
<organism evidence="5 6">
    <name type="scientific">Helobdella robusta</name>
    <name type="common">Californian leech</name>
    <dbReference type="NCBI Taxonomy" id="6412"/>
    <lineage>
        <taxon>Eukaryota</taxon>
        <taxon>Metazoa</taxon>
        <taxon>Spiralia</taxon>
        <taxon>Lophotrochozoa</taxon>
        <taxon>Annelida</taxon>
        <taxon>Clitellata</taxon>
        <taxon>Hirudinea</taxon>
        <taxon>Rhynchobdellida</taxon>
        <taxon>Glossiphoniidae</taxon>
        <taxon>Helobdella</taxon>
    </lineage>
</organism>
<dbReference type="InterPro" id="IPR014710">
    <property type="entry name" value="RmlC-like_jellyroll"/>
</dbReference>
<dbReference type="RefSeq" id="XP_009015658.1">
    <property type="nucleotide sequence ID" value="XM_009017410.1"/>
</dbReference>
<evidence type="ECO:0000256" key="1">
    <source>
        <dbReference type="ARBA" id="ARBA00023303"/>
    </source>
</evidence>
<evidence type="ECO:0000259" key="3">
    <source>
        <dbReference type="PROSITE" id="PS50042"/>
    </source>
</evidence>
<dbReference type="CDD" id="cd00038">
    <property type="entry name" value="CAP_ED"/>
    <property type="match status" value="1"/>
</dbReference>
<dbReference type="InterPro" id="IPR003938">
    <property type="entry name" value="K_chnl_volt-dep_EAG/ELK/ERG"/>
</dbReference>
<dbReference type="OrthoDB" id="421226at2759"/>
<dbReference type="GeneID" id="20198744"/>
<reference evidence="6" key="1">
    <citation type="submission" date="2012-12" db="EMBL/GenBank/DDBJ databases">
        <authorList>
            <person name="Hellsten U."/>
            <person name="Grimwood J."/>
            <person name="Chapman J.A."/>
            <person name="Shapiro H."/>
            <person name="Aerts A."/>
            <person name="Otillar R.P."/>
            <person name="Terry A.Y."/>
            <person name="Boore J.L."/>
            <person name="Simakov O."/>
            <person name="Marletaz F."/>
            <person name="Cho S.-J."/>
            <person name="Edsinger-Gonzales E."/>
            <person name="Havlak P."/>
            <person name="Kuo D.-H."/>
            <person name="Larsson T."/>
            <person name="Lv J."/>
            <person name="Arendt D."/>
            <person name="Savage R."/>
            <person name="Osoegawa K."/>
            <person name="de Jong P."/>
            <person name="Lindberg D.R."/>
            <person name="Seaver E.C."/>
            <person name="Weisblat D.A."/>
            <person name="Putnam N.H."/>
            <person name="Grigoriev I.V."/>
            <person name="Rokhsar D.S."/>
        </authorList>
    </citation>
    <scope>NUCLEOTIDE SEQUENCE</scope>
</reference>
<dbReference type="InParanoid" id="T1EQ94"/>
<dbReference type="KEGG" id="hro:HELRODRAFT_160453"/>
<dbReference type="InterPro" id="IPR018490">
    <property type="entry name" value="cNMP-bd_dom_sf"/>
</dbReference>
<dbReference type="GO" id="GO:0071805">
    <property type="term" value="P:potassium ion transmembrane transport"/>
    <property type="evidence" value="ECO:0000318"/>
    <property type="project" value="GO_Central"/>
</dbReference>
<reference evidence="5" key="3">
    <citation type="submission" date="2015-06" db="UniProtKB">
        <authorList>
            <consortium name="EnsemblMetazoa"/>
        </authorList>
    </citation>
    <scope>IDENTIFICATION</scope>
</reference>
<dbReference type="EMBL" id="KB096324">
    <property type="protein sequence ID" value="ESO06290.1"/>
    <property type="molecule type" value="Genomic_DNA"/>
</dbReference>
<proteinExistence type="predicted"/>
<dbReference type="InterPro" id="IPR000595">
    <property type="entry name" value="cNMP-bd_dom"/>
</dbReference>
<evidence type="ECO:0000313" key="6">
    <source>
        <dbReference type="Proteomes" id="UP000015101"/>
    </source>
</evidence>
<dbReference type="GO" id="GO:0005249">
    <property type="term" value="F:voltage-gated potassium channel activity"/>
    <property type="evidence" value="ECO:0000318"/>
    <property type="project" value="GO_Central"/>
</dbReference>
<evidence type="ECO:0000313" key="5">
    <source>
        <dbReference type="EnsemblMetazoa" id="HelroP160453"/>
    </source>
</evidence>
<dbReference type="SMART" id="SM00100">
    <property type="entry name" value="cNMP"/>
    <property type="match status" value="1"/>
</dbReference>
<dbReference type="InterPro" id="IPR018488">
    <property type="entry name" value="cNMP-bd_CS"/>
</dbReference>
<dbReference type="SUPFAM" id="SSF81324">
    <property type="entry name" value="Voltage-gated potassium channels"/>
    <property type="match status" value="1"/>
</dbReference>
<dbReference type="HOGENOM" id="CLU_062366_0_0_1"/>
<dbReference type="PROSITE" id="PS00888">
    <property type="entry name" value="CNMP_BINDING_1"/>
    <property type="match status" value="1"/>
</dbReference>
<dbReference type="GO" id="GO:0035725">
    <property type="term" value="P:sodium ion transmembrane transport"/>
    <property type="evidence" value="ECO:0000318"/>
    <property type="project" value="GO_Central"/>
</dbReference>
<dbReference type="Pfam" id="PF00027">
    <property type="entry name" value="cNMP_binding"/>
    <property type="match status" value="1"/>
</dbReference>
<dbReference type="Gene3D" id="1.10.287.70">
    <property type="match status" value="1"/>
</dbReference>
<dbReference type="EnsemblMetazoa" id="HelroT160453">
    <property type="protein sequence ID" value="HelroP160453"/>
    <property type="gene ID" value="HelroG160453"/>
</dbReference>
<keyword evidence="2" id="KW-0472">Membrane</keyword>
<keyword evidence="6" id="KW-1185">Reference proteome</keyword>
<dbReference type="PANTHER" id="PTHR45689:SF5">
    <property type="entry name" value="I[[H]] CHANNEL, ISOFORM E"/>
    <property type="match status" value="1"/>
</dbReference>
<feature type="transmembrane region" description="Helical" evidence="2">
    <location>
        <begin position="37"/>
        <end position="62"/>
    </location>
</feature>
<dbReference type="PANTHER" id="PTHR45689">
    <property type="entry name" value="I[[H]] CHANNEL, ISOFORM E"/>
    <property type="match status" value="1"/>
</dbReference>
<accession>T1EQ94</accession>
<feature type="domain" description="Cyclic nucleotide-binding" evidence="3">
    <location>
        <begin position="140"/>
        <end position="256"/>
    </location>
</feature>
<protein>
    <recommendedName>
        <fullName evidence="3">Cyclic nucleotide-binding domain-containing protein</fullName>
    </recommendedName>
</protein>
<dbReference type="EMBL" id="AMQM01000598">
    <property type="status" value="NOT_ANNOTATED_CDS"/>
    <property type="molecule type" value="Genomic_DNA"/>
</dbReference>
<dbReference type="CTD" id="20198744"/>
<dbReference type="AlphaFoldDB" id="T1EQ94"/>
<keyword evidence="2" id="KW-1133">Transmembrane helix</keyword>
<dbReference type="OMA" id="ITHCELM"/>
<name>T1EQ94_HELRO</name>
<dbReference type="Gene3D" id="2.60.120.10">
    <property type="entry name" value="Jelly Rolls"/>
    <property type="match status" value="1"/>
</dbReference>
<dbReference type="GO" id="GO:0003254">
    <property type="term" value="P:regulation of membrane depolarization"/>
    <property type="evidence" value="ECO:0000318"/>
    <property type="project" value="GO_Central"/>
</dbReference>
<dbReference type="Proteomes" id="UP000015101">
    <property type="component" value="Unassembled WGS sequence"/>
</dbReference>
<keyword evidence="2" id="KW-0812">Transmembrane</keyword>